<dbReference type="AlphaFoldDB" id="A0AA38WLI8"/>
<dbReference type="GO" id="GO:0003676">
    <property type="term" value="F:nucleic acid binding"/>
    <property type="evidence" value="ECO:0007669"/>
    <property type="project" value="InterPro"/>
</dbReference>
<sequence>MAEEDEFPFDHVESRVCATYTDSGGDGKQDAGGDMSSRMMTIYVAVTYGTVCATLFDIYQNVESSKVLSDSLESKYMADDASSKKFLVSIFNNYKMVDSRPMMEQYNELLRILCSTCLNEVKKGPNKKVKLTCWTCGMTGHFKRNCRVGKNKNGASSSDGGKGDLRIKTHGNFSLLTLVFNSKLNYVSLISEAFYVREDDAAWWIDSGVTSHVCKD</sequence>
<keyword evidence="1" id="KW-0863">Zinc-finger</keyword>
<dbReference type="InterPro" id="IPR001878">
    <property type="entry name" value="Znf_CCHC"/>
</dbReference>
<evidence type="ECO:0000313" key="4">
    <source>
        <dbReference type="Proteomes" id="UP001172457"/>
    </source>
</evidence>
<keyword evidence="1" id="KW-0479">Metal-binding</keyword>
<dbReference type="SMART" id="SM00343">
    <property type="entry name" value="ZnF_C2HC"/>
    <property type="match status" value="1"/>
</dbReference>
<evidence type="ECO:0000313" key="3">
    <source>
        <dbReference type="EMBL" id="KAJ9556850.1"/>
    </source>
</evidence>
<dbReference type="PROSITE" id="PS50158">
    <property type="entry name" value="ZF_CCHC"/>
    <property type="match status" value="1"/>
</dbReference>
<gene>
    <name evidence="3" type="ORF">OSB04_011464</name>
</gene>
<dbReference type="PANTHER" id="PTHR47592:SF29">
    <property type="entry name" value="ZINC FINGER, CCHC-TYPE"/>
    <property type="match status" value="1"/>
</dbReference>
<keyword evidence="1" id="KW-0862">Zinc</keyword>
<proteinExistence type="predicted"/>
<dbReference type="EMBL" id="JARYMX010000003">
    <property type="protein sequence ID" value="KAJ9556850.1"/>
    <property type="molecule type" value="Genomic_DNA"/>
</dbReference>
<dbReference type="InterPro" id="IPR036875">
    <property type="entry name" value="Znf_CCHC_sf"/>
</dbReference>
<dbReference type="SUPFAM" id="SSF57756">
    <property type="entry name" value="Retrovirus zinc finger-like domains"/>
    <property type="match status" value="1"/>
</dbReference>
<reference evidence="3" key="1">
    <citation type="submission" date="2023-03" db="EMBL/GenBank/DDBJ databases">
        <title>Chromosome-scale reference genome and RAD-based genetic map of yellow starthistle (Centaurea solstitialis) reveal putative structural variation and QTLs associated with invader traits.</title>
        <authorList>
            <person name="Reatini B."/>
            <person name="Cang F.A."/>
            <person name="Jiang Q."/>
            <person name="Mckibben M.T.W."/>
            <person name="Barker M.S."/>
            <person name="Rieseberg L.H."/>
            <person name="Dlugosch K.M."/>
        </authorList>
    </citation>
    <scope>NUCLEOTIDE SEQUENCE</scope>
    <source>
        <strain evidence="3">CAN-66</strain>
        <tissue evidence="3">Leaf</tissue>
    </source>
</reference>
<dbReference type="Pfam" id="PF00098">
    <property type="entry name" value="zf-CCHC"/>
    <property type="match status" value="1"/>
</dbReference>
<dbReference type="Proteomes" id="UP001172457">
    <property type="component" value="Chromosome 3"/>
</dbReference>
<dbReference type="GO" id="GO:0008270">
    <property type="term" value="F:zinc ion binding"/>
    <property type="evidence" value="ECO:0007669"/>
    <property type="project" value="UniProtKB-KW"/>
</dbReference>
<evidence type="ECO:0000259" key="2">
    <source>
        <dbReference type="PROSITE" id="PS50158"/>
    </source>
</evidence>
<name>A0AA38WLI8_9ASTR</name>
<comment type="caution">
    <text evidence="3">The sequence shown here is derived from an EMBL/GenBank/DDBJ whole genome shotgun (WGS) entry which is preliminary data.</text>
</comment>
<feature type="domain" description="CCHC-type" evidence="2">
    <location>
        <begin position="133"/>
        <end position="147"/>
    </location>
</feature>
<organism evidence="3 4">
    <name type="scientific">Centaurea solstitialis</name>
    <name type="common">yellow star-thistle</name>
    <dbReference type="NCBI Taxonomy" id="347529"/>
    <lineage>
        <taxon>Eukaryota</taxon>
        <taxon>Viridiplantae</taxon>
        <taxon>Streptophyta</taxon>
        <taxon>Embryophyta</taxon>
        <taxon>Tracheophyta</taxon>
        <taxon>Spermatophyta</taxon>
        <taxon>Magnoliopsida</taxon>
        <taxon>eudicotyledons</taxon>
        <taxon>Gunneridae</taxon>
        <taxon>Pentapetalae</taxon>
        <taxon>asterids</taxon>
        <taxon>campanulids</taxon>
        <taxon>Asterales</taxon>
        <taxon>Asteraceae</taxon>
        <taxon>Carduoideae</taxon>
        <taxon>Cardueae</taxon>
        <taxon>Centaureinae</taxon>
        <taxon>Centaurea</taxon>
    </lineage>
</organism>
<keyword evidence="4" id="KW-1185">Reference proteome</keyword>
<protein>
    <recommendedName>
        <fullName evidence="2">CCHC-type domain-containing protein</fullName>
    </recommendedName>
</protein>
<accession>A0AA38WLI8</accession>
<dbReference type="PANTHER" id="PTHR47592">
    <property type="entry name" value="PBF68 PROTEIN"/>
    <property type="match status" value="1"/>
</dbReference>
<evidence type="ECO:0000256" key="1">
    <source>
        <dbReference type="PROSITE-ProRule" id="PRU00047"/>
    </source>
</evidence>